<keyword evidence="4" id="KW-1185">Reference proteome</keyword>
<dbReference type="PANTHER" id="PTHR22911">
    <property type="entry name" value="ACYL-MALONYL CONDENSING ENZYME-RELATED"/>
    <property type="match status" value="1"/>
</dbReference>
<evidence type="ECO:0000313" key="3">
    <source>
        <dbReference type="EMBL" id="MBL4927810.1"/>
    </source>
</evidence>
<dbReference type="GO" id="GO:0016020">
    <property type="term" value="C:membrane"/>
    <property type="evidence" value="ECO:0007669"/>
    <property type="project" value="InterPro"/>
</dbReference>
<comment type="caution">
    <text evidence="3">The sequence shown here is derived from an EMBL/GenBank/DDBJ whole genome shotgun (WGS) entry which is preliminary data.</text>
</comment>
<dbReference type="InterPro" id="IPR037185">
    <property type="entry name" value="EmrE-like"/>
</dbReference>
<keyword evidence="1" id="KW-0812">Transmembrane</keyword>
<feature type="transmembrane region" description="Helical" evidence="1">
    <location>
        <begin position="83"/>
        <end position="100"/>
    </location>
</feature>
<feature type="domain" description="EamA" evidence="2">
    <location>
        <begin position="156"/>
        <end position="285"/>
    </location>
</feature>
<dbReference type="InterPro" id="IPR000620">
    <property type="entry name" value="EamA_dom"/>
</dbReference>
<reference evidence="3" key="1">
    <citation type="submission" date="2021-01" db="EMBL/GenBank/DDBJ databases">
        <title>Genome seq and assembly of Tabrizicola sp. KVB23.</title>
        <authorList>
            <person name="Chhetri G."/>
        </authorList>
    </citation>
    <scope>NUCLEOTIDE SEQUENCE</scope>
    <source>
        <strain evidence="3">KVB23</strain>
    </source>
</reference>
<dbReference type="AlphaFoldDB" id="A0A8J7MMY0"/>
<dbReference type="EMBL" id="JAESVP010000003">
    <property type="protein sequence ID" value="MBL4927810.1"/>
    <property type="molecule type" value="Genomic_DNA"/>
</dbReference>
<feature type="transmembrane region" description="Helical" evidence="1">
    <location>
        <begin position="133"/>
        <end position="151"/>
    </location>
</feature>
<feature type="transmembrane region" description="Helical" evidence="1">
    <location>
        <begin position="12"/>
        <end position="29"/>
    </location>
</feature>
<dbReference type="Pfam" id="PF00892">
    <property type="entry name" value="EamA"/>
    <property type="match status" value="2"/>
</dbReference>
<feature type="transmembrane region" description="Helical" evidence="1">
    <location>
        <begin position="106"/>
        <end position="124"/>
    </location>
</feature>
<feature type="domain" description="EamA" evidence="2">
    <location>
        <begin position="14"/>
        <end position="147"/>
    </location>
</feature>
<feature type="transmembrane region" description="Helical" evidence="1">
    <location>
        <begin position="157"/>
        <end position="174"/>
    </location>
</feature>
<dbReference type="RefSeq" id="WP_202658946.1">
    <property type="nucleotide sequence ID" value="NZ_JAESVP010000003.1"/>
</dbReference>
<feature type="transmembrane region" description="Helical" evidence="1">
    <location>
        <begin position="41"/>
        <end position="63"/>
    </location>
</feature>
<name>A0A8J7MMY0_9RHOB</name>
<gene>
    <name evidence="3" type="ORF">JI744_06805</name>
</gene>
<feature type="transmembrane region" description="Helical" evidence="1">
    <location>
        <begin position="186"/>
        <end position="207"/>
    </location>
</feature>
<feature type="transmembrane region" description="Helical" evidence="1">
    <location>
        <begin position="213"/>
        <end position="232"/>
    </location>
</feature>
<keyword evidence="1" id="KW-0472">Membrane</keyword>
<dbReference type="Proteomes" id="UP000619033">
    <property type="component" value="Unassembled WGS sequence"/>
</dbReference>
<sequence>MTLPISGPAHRPLIGVFLMLGAMTVLPGIDVIAKQLGRDGLPILQIVWGRLALGAVMALPLALRAGGGGALWPDRPAYHALRAAFLAAATFTFFLSLTYLPIASALAIFFVQPLIVTVLSALVLKERVGPRRWSAVAVGFVGTLIIIRPGVVEVNPGSLLALAAGTLLACYFVLTRAIAGRAPAVVTTFQTSLIGGALLSLAVPFVWHPPTSGQWAMLVALAFIATFGHLLIVKAYDHAEASLLAPLAYTEMVTSVIMGWVFFRDFPDMWTFVGVAILIGCALYISMRERAAGRMPVPEGIEQP</sequence>
<feature type="transmembrane region" description="Helical" evidence="1">
    <location>
        <begin position="244"/>
        <end position="263"/>
    </location>
</feature>
<evidence type="ECO:0000259" key="2">
    <source>
        <dbReference type="Pfam" id="PF00892"/>
    </source>
</evidence>
<protein>
    <submittedName>
        <fullName evidence="3">DMT family transporter</fullName>
    </submittedName>
</protein>
<dbReference type="PANTHER" id="PTHR22911:SF103">
    <property type="entry name" value="BLR2811 PROTEIN"/>
    <property type="match status" value="1"/>
</dbReference>
<evidence type="ECO:0000313" key="4">
    <source>
        <dbReference type="Proteomes" id="UP000619033"/>
    </source>
</evidence>
<accession>A0A8J7MMY0</accession>
<evidence type="ECO:0000256" key="1">
    <source>
        <dbReference type="SAM" id="Phobius"/>
    </source>
</evidence>
<dbReference type="Gene3D" id="1.10.3730.20">
    <property type="match status" value="1"/>
</dbReference>
<proteinExistence type="predicted"/>
<dbReference type="SUPFAM" id="SSF103481">
    <property type="entry name" value="Multidrug resistance efflux transporter EmrE"/>
    <property type="match status" value="2"/>
</dbReference>
<keyword evidence="1" id="KW-1133">Transmembrane helix</keyword>
<organism evidence="3 4">
    <name type="scientific">Fuscibacter oryzae</name>
    <dbReference type="NCBI Taxonomy" id="2803939"/>
    <lineage>
        <taxon>Bacteria</taxon>
        <taxon>Pseudomonadati</taxon>
        <taxon>Pseudomonadota</taxon>
        <taxon>Alphaproteobacteria</taxon>
        <taxon>Rhodobacterales</taxon>
        <taxon>Paracoccaceae</taxon>
        <taxon>Fuscibacter</taxon>
    </lineage>
</organism>
<feature type="transmembrane region" description="Helical" evidence="1">
    <location>
        <begin position="269"/>
        <end position="287"/>
    </location>
</feature>